<evidence type="ECO:0000313" key="1">
    <source>
        <dbReference type="EMBL" id="KAJ4257537.1"/>
    </source>
</evidence>
<comment type="caution">
    <text evidence="1">The sequence shown here is derived from an EMBL/GenBank/DDBJ whole genome shotgun (WGS) entry which is preliminary data.</text>
</comment>
<organism evidence="1 2">
    <name type="scientific">Fusarium torreyae</name>
    <dbReference type="NCBI Taxonomy" id="1237075"/>
    <lineage>
        <taxon>Eukaryota</taxon>
        <taxon>Fungi</taxon>
        <taxon>Dikarya</taxon>
        <taxon>Ascomycota</taxon>
        <taxon>Pezizomycotina</taxon>
        <taxon>Sordariomycetes</taxon>
        <taxon>Hypocreomycetidae</taxon>
        <taxon>Hypocreales</taxon>
        <taxon>Nectriaceae</taxon>
        <taxon>Fusarium</taxon>
    </lineage>
</organism>
<dbReference type="AlphaFoldDB" id="A0A9W8RX12"/>
<proteinExistence type="predicted"/>
<reference evidence="1" key="1">
    <citation type="submission" date="2022-09" db="EMBL/GenBank/DDBJ databases">
        <title>Fusarium specimens isolated from Avocado Roots.</title>
        <authorList>
            <person name="Stajich J."/>
            <person name="Roper C."/>
            <person name="Heimlech-Rivalta G."/>
        </authorList>
    </citation>
    <scope>NUCLEOTIDE SEQUENCE</scope>
    <source>
        <strain evidence="1">CF00136</strain>
    </source>
</reference>
<gene>
    <name evidence="1" type="ORF">NW762_008661</name>
</gene>
<dbReference type="EMBL" id="JAOQAZ010000017">
    <property type="protein sequence ID" value="KAJ4257537.1"/>
    <property type="molecule type" value="Genomic_DNA"/>
</dbReference>
<accession>A0A9W8RX12</accession>
<dbReference type="Proteomes" id="UP001152049">
    <property type="component" value="Unassembled WGS sequence"/>
</dbReference>
<dbReference type="OrthoDB" id="407832at2759"/>
<evidence type="ECO:0000313" key="2">
    <source>
        <dbReference type="Proteomes" id="UP001152049"/>
    </source>
</evidence>
<protein>
    <submittedName>
        <fullName evidence="1">Uncharacterized protein</fullName>
    </submittedName>
</protein>
<sequence length="214" mass="24222">MHLRGAYSMASLHDVLSGNLQAGLLGAGFWNYLREDITFSLFQECPLKMNLEDTPLINHHHSDQDYLNSITLILGKIINMSFCNDAEEMRWNLVIDSLKSWRREYGFYNLAMGFSGIDLLEFETKSQEHLLEVFALEICGIAFTAKTPSVLVNAFGPIAYCARFIRDEASQQELIRQLLACKSSIGWPVERLIGDLRTFWETDQGSSGGQAMDL</sequence>
<keyword evidence="2" id="KW-1185">Reference proteome</keyword>
<name>A0A9W8RX12_9HYPO</name>